<reference evidence="8" key="1">
    <citation type="submission" date="2022-05" db="EMBL/GenBank/DDBJ databases">
        <title>Expanded diversity of anoxic marine methylotrophy in a Black Sea sulfate reducing microorganism.</title>
        <authorList>
            <person name="Fischer P.Q."/>
            <person name="Stams A.J.M."/>
            <person name="Villanueva L."/>
            <person name="Sousa D.Z."/>
        </authorList>
    </citation>
    <scope>NUCLEOTIDE SEQUENCE</scope>
    <source>
        <strain evidence="8">P130</strain>
    </source>
</reference>
<feature type="transmembrane region" description="Helical" evidence="6">
    <location>
        <begin position="175"/>
        <end position="198"/>
    </location>
</feature>
<evidence type="ECO:0000256" key="2">
    <source>
        <dbReference type="ARBA" id="ARBA00022475"/>
    </source>
</evidence>
<feature type="domain" description="RDD" evidence="7">
    <location>
        <begin position="81"/>
        <end position="264"/>
    </location>
</feature>
<evidence type="ECO:0000259" key="7">
    <source>
        <dbReference type="Pfam" id="PF06271"/>
    </source>
</evidence>
<accession>A0ABT8QRA9</accession>
<evidence type="ECO:0000313" key="8">
    <source>
        <dbReference type="EMBL" id="MDO0823867.1"/>
    </source>
</evidence>
<keyword evidence="4 6" id="KW-1133">Transmembrane helix</keyword>
<feature type="transmembrane region" description="Helical" evidence="6">
    <location>
        <begin position="88"/>
        <end position="121"/>
    </location>
</feature>
<keyword evidence="9" id="KW-1185">Reference proteome</keyword>
<evidence type="ECO:0000256" key="6">
    <source>
        <dbReference type="SAM" id="Phobius"/>
    </source>
</evidence>
<name>A0ABT8QRA9_9FIRM</name>
<evidence type="ECO:0000256" key="5">
    <source>
        <dbReference type="ARBA" id="ARBA00023136"/>
    </source>
</evidence>
<comment type="subcellular location">
    <subcellularLocation>
        <location evidence="1">Cell membrane</location>
        <topology evidence="1">Multi-pass membrane protein</topology>
    </subcellularLocation>
</comment>
<dbReference type="InterPro" id="IPR051791">
    <property type="entry name" value="Pra-immunoreactive"/>
</dbReference>
<proteinExistence type="predicted"/>
<dbReference type="RefSeq" id="WP_252470631.1">
    <property type="nucleotide sequence ID" value="NZ_JAMHFY010000017.1"/>
</dbReference>
<dbReference type="Proteomes" id="UP001176021">
    <property type="component" value="Unassembled WGS sequence"/>
</dbReference>
<keyword evidence="5 6" id="KW-0472">Membrane</keyword>
<dbReference type="PANTHER" id="PTHR36115:SF4">
    <property type="entry name" value="MEMBRANE PROTEIN"/>
    <property type="match status" value="1"/>
</dbReference>
<dbReference type="EMBL" id="JAMJEV010000010">
    <property type="protein sequence ID" value="MDO0823867.1"/>
    <property type="molecule type" value="Genomic_DNA"/>
</dbReference>
<dbReference type="Pfam" id="PF06271">
    <property type="entry name" value="RDD"/>
    <property type="match status" value="1"/>
</dbReference>
<evidence type="ECO:0000256" key="1">
    <source>
        <dbReference type="ARBA" id="ARBA00004651"/>
    </source>
</evidence>
<dbReference type="PANTHER" id="PTHR36115">
    <property type="entry name" value="PROLINE-RICH ANTIGEN HOMOLOG-RELATED"/>
    <property type="match status" value="1"/>
</dbReference>
<keyword evidence="3 6" id="KW-0812">Transmembrane</keyword>
<dbReference type="InterPro" id="IPR010432">
    <property type="entry name" value="RDD"/>
</dbReference>
<comment type="caution">
    <text evidence="8">The sequence shown here is derived from an EMBL/GenBank/DDBJ whole genome shotgun (WGS) entry which is preliminary data.</text>
</comment>
<evidence type="ECO:0000313" key="9">
    <source>
        <dbReference type="Proteomes" id="UP001176021"/>
    </source>
</evidence>
<gene>
    <name evidence="8" type="ORF">M8H41_13530</name>
</gene>
<sequence length="271" mass="29446">MTQSEYLRELKENLAGRLAPEMVMDILTDYESFFVSGREDGKTDDEISEGLGSPAYLAKALLQEQAQTETGQTEKPDKHIANPGRRLCAFLIDAVIAVLPAFIVTSFLGSAVLTFFLLMMYPSPLGGAFVYTGYATFQSFSVVESSPGSSITIPEGSQENVRENVRESVLRPTTLSIAAALLALAFYLLYSVAATLIFKGQTVGKKLMRLKVRRSDSGPLTKGGIFSRELLGKVLINSIPIVPLISIVTILLTKEHKALHDLLADTIVANV</sequence>
<evidence type="ECO:0000256" key="3">
    <source>
        <dbReference type="ARBA" id="ARBA00022692"/>
    </source>
</evidence>
<evidence type="ECO:0000256" key="4">
    <source>
        <dbReference type="ARBA" id="ARBA00022989"/>
    </source>
</evidence>
<organism evidence="8 9">
    <name type="scientific">Desulfosporosinus nitroreducens</name>
    <dbReference type="NCBI Taxonomy" id="2018668"/>
    <lineage>
        <taxon>Bacteria</taxon>
        <taxon>Bacillati</taxon>
        <taxon>Bacillota</taxon>
        <taxon>Clostridia</taxon>
        <taxon>Eubacteriales</taxon>
        <taxon>Desulfitobacteriaceae</taxon>
        <taxon>Desulfosporosinus</taxon>
    </lineage>
</organism>
<dbReference type="Pfam" id="PF22564">
    <property type="entry name" value="HAAS"/>
    <property type="match status" value="1"/>
</dbReference>
<keyword evidence="2" id="KW-1003">Cell membrane</keyword>
<protein>
    <submittedName>
        <fullName evidence="8">RDD family protein</fullName>
    </submittedName>
</protein>
<feature type="transmembrane region" description="Helical" evidence="6">
    <location>
        <begin position="234"/>
        <end position="253"/>
    </location>
</feature>